<protein>
    <submittedName>
        <fullName evidence="7">Transport of quorum-sensing signal protein</fullName>
    </submittedName>
</protein>
<evidence type="ECO:0000256" key="5">
    <source>
        <dbReference type="ARBA" id="ARBA00023136"/>
    </source>
</evidence>
<evidence type="ECO:0000256" key="2">
    <source>
        <dbReference type="ARBA" id="ARBA00009773"/>
    </source>
</evidence>
<keyword evidence="5 6" id="KW-0472">Membrane</keyword>
<name>A0A0H5D085_9RHOB</name>
<reference evidence="7 8" key="1">
    <citation type="submission" date="2015-05" db="EMBL/GenBank/DDBJ databases">
        <authorList>
            <person name="Rodrigo-Torres Lidia"/>
            <person name="Arahal R.David."/>
        </authorList>
    </citation>
    <scope>NUCLEOTIDE SEQUENCE [LARGE SCALE GENOMIC DNA]</scope>
    <source>
        <strain evidence="7 8">CECT 7321</strain>
    </source>
</reference>
<keyword evidence="4 6" id="KW-1133">Transmembrane helix</keyword>
<keyword evidence="3 6" id="KW-0812">Transmembrane</keyword>
<sequence>MGEGDSASAEVPERAERLGPVVGASQIVGAAIVILALLAVLAALAIGRAFAVPVILAFLLSLVFSGPCRWLRRKGIPEAVTAAAIVLSLVAGLTASTAILAIPASEWIEDAPRVAQQVERKLKDISGVAAAVAEADRRIEEATTGAADGAEDPVEVVIEDTSGPLTTVAVGAPMIVAQTLFVLILTFFMLASGNLFYERLVSVLPRFADKKRAIQIAYDVEREVSRYLLAITCVNAGLGVIVGVSLGLLGMPNPLAFGLLAFGMNFVPFVGAVIGVIVSFGVALVSLPTLFDALTVAGIYLALTVIEGQVVTPWLVGRHLSLNTVVILISVAFWAWLWSVMGMIMAVPLLVTFRVLCSHIDALKPIGEFLSGPRR</sequence>
<dbReference type="EMBL" id="CVRL01000013">
    <property type="protein sequence ID" value="CRL10672.1"/>
    <property type="molecule type" value="Genomic_DNA"/>
</dbReference>
<evidence type="ECO:0000256" key="1">
    <source>
        <dbReference type="ARBA" id="ARBA00004141"/>
    </source>
</evidence>
<feature type="transmembrane region" description="Helical" evidence="6">
    <location>
        <begin position="50"/>
        <end position="68"/>
    </location>
</feature>
<evidence type="ECO:0000256" key="3">
    <source>
        <dbReference type="ARBA" id="ARBA00022692"/>
    </source>
</evidence>
<evidence type="ECO:0000256" key="6">
    <source>
        <dbReference type="SAM" id="Phobius"/>
    </source>
</evidence>
<comment type="similarity">
    <text evidence="2">Belongs to the autoinducer-2 exporter (AI-2E) (TC 2.A.86) family.</text>
</comment>
<dbReference type="PANTHER" id="PTHR21716:SF16">
    <property type="entry name" value="BLL1467 PROTEIN"/>
    <property type="match status" value="1"/>
</dbReference>
<dbReference type="PANTHER" id="PTHR21716">
    <property type="entry name" value="TRANSMEMBRANE PROTEIN"/>
    <property type="match status" value="1"/>
</dbReference>
<dbReference type="AlphaFoldDB" id="A0A0H5D085"/>
<dbReference type="Pfam" id="PF01594">
    <property type="entry name" value="AI-2E_transport"/>
    <property type="match status" value="1"/>
</dbReference>
<feature type="transmembrane region" description="Helical" evidence="6">
    <location>
        <begin position="80"/>
        <end position="102"/>
    </location>
</feature>
<gene>
    <name evidence="7" type="primary">tqsA_2</name>
    <name evidence="7" type="ORF">NIT7321_01519</name>
</gene>
<dbReference type="STRING" id="481446.NIT7645_00664"/>
<keyword evidence="8" id="KW-1185">Reference proteome</keyword>
<accession>A0A0H5D085</accession>
<evidence type="ECO:0000313" key="8">
    <source>
        <dbReference type="Proteomes" id="UP000043764"/>
    </source>
</evidence>
<feature type="transmembrane region" description="Helical" evidence="6">
    <location>
        <begin position="227"/>
        <end position="249"/>
    </location>
</feature>
<comment type="subcellular location">
    <subcellularLocation>
        <location evidence="1">Membrane</location>
        <topology evidence="1">Multi-pass membrane protein</topology>
    </subcellularLocation>
</comment>
<evidence type="ECO:0000313" key="7">
    <source>
        <dbReference type="EMBL" id="CRL10672.1"/>
    </source>
</evidence>
<dbReference type="InterPro" id="IPR002549">
    <property type="entry name" value="AI-2E-like"/>
</dbReference>
<proteinExistence type="inferred from homology"/>
<dbReference type="GO" id="GO:0016020">
    <property type="term" value="C:membrane"/>
    <property type="evidence" value="ECO:0007669"/>
    <property type="project" value="UniProtKB-SubCell"/>
</dbReference>
<feature type="transmembrane region" description="Helical" evidence="6">
    <location>
        <begin position="255"/>
        <end position="282"/>
    </location>
</feature>
<feature type="transmembrane region" description="Helical" evidence="6">
    <location>
        <begin position="326"/>
        <end position="351"/>
    </location>
</feature>
<dbReference type="RefSeq" id="WP_008562141.1">
    <property type="nucleotide sequence ID" value="NZ_BSKQ01000001.1"/>
</dbReference>
<organism evidence="7 8">
    <name type="scientific">Phaeobacter italicus</name>
    <dbReference type="NCBI Taxonomy" id="481446"/>
    <lineage>
        <taxon>Bacteria</taxon>
        <taxon>Pseudomonadati</taxon>
        <taxon>Pseudomonadota</taxon>
        <taxon>Alphaproteobacteria</taxon>
        <taxon>Rhodobacterales</taxon>
        <taxon>Roseobacteraceae</taxon>
        <taxon>Phaeobacter</taxon>
    </lineage>
</organism>
<dbReference type="Proteomes" id="UP000043764">
    <property type="component" value="Unassembled WGS sequence"/>
</dbReference>
<feature type="transmembrane region" description="Helical" evidence="6">
    <location>
        <begin position="21"/>
        <end position="44"/>
    </location>
</feature>
<dbReference type="OrthoDB" id="9799225at2"/>
<evidence type="ECO:0000256" key="4">
    <source>
        <dbReference type="ARBA" id="ARBA00022989"/>
    </source>
</evidence>
<feature type="transmembrane region" description="Helical" evidence="6">
    <location>
        <begin position="175"/>
        <end position="197"/>
    </location>
</feature>
<feature type="transmembrane region" description="Helical" evidence="6">
    <location>
        <begin position="289"/>
        <end position="306"/>
    </location>
</feature>
<dbReference type="GO" id="GO:0055085">
    <property type="term" value="P:transmembrane transport"/>
    <property type="evidence" value="ECO:0007669"/>
    <property type="project" value="TreeGrafter"/>
</dbReference>